<feature type="signal peptide" evidence="1">
    <location>
        <begin position="1"/>
        <end position="20"/>
    </location>
</feature>
<keyword evidence="3" id="KW-1185">Reference proteome</keyword>
<comment type="caution">
    <text evidence="2">The sequence shown here is derived from an EMBL/GenBank/DDBJ whole genome shotgun (WGS) entry which is preliminary data.</text>
</comment>
<proteinExistence type="predicted"/>
<dbReference type="AlphaFoldDB" id="A0A2T0WQX4"/>
<evidence type="ECO:0000256" key="1">
    <source>
        <dbReference type="SAM" id="SignalP"/>
    </source>
</evidence>
<feature type="chain" id="PRO_5015683956" evidence="1">
    <location>
        <begin position="21"/>
        <end position="280"/>
    </location>
</feature>
<reference evidence="2 3" key="1">
    <citation type="submission" date="2018-03" db="EMBL/GenBank/DDBJ databases">
        <title>Genomic Encyclopedia of Archaeal and Bacterial Type Strains, Phase II (KMG-II): from individual species to whole genera.</title>
        <authorList>
            <person name="Goeker M."/>
        </authorList>
    </citation>
    <scope>NUCLEOTIDE SEQUENCE [LARGE SCALE GENOMIC DNA]</scope>
    <source>
        <strain evidence="2 3">DSM 27929</strain>
    </source>
</reference>
<sequence length="280" mass="32383">MRICWILFLGLFIFASCNHTDEEVTIPPNSFYPDLEDLSEEIVYVRESDISVPPAFAWDMHTEARFSYTEGALLGMDGETRFFSGRERFRSTVNYAAANIKVNGVAMCRSDDQGCDYEDYRLSGAWNFVGEVRIPGYLEWEFIDLKKTKKFVLKFDELPKPAFITEYDPILRLEGSNLIRFQKNNESDSVFLQLNIIPKRNLNPDNLRNSISTSYPVMPQGNTFEIRGEDLFHNAQSIPTEKDSLFITVVTVKRIVKEVNETLFGFTYYTKDHRAVILQK</sequence>
<dbReference type="RefSeq" id="WP_106132881.1">
    <property type="nucleotide sequence ID" value="NZ_PVTR01000003.1"/>
</dbReference>
<dbReference type="EMBL" id="PVTR01000003">
    <property type="protein sequence ID" value="PRY89102.1"/>
    <property type="molecule type" value="Genomic_DNA"/>
</dbReference>
<protein>
    <submittedName>
        <fullName evidence="2">Uncharacterized protein</fullName>
    </submittedName>
</protein>
<dbReference type="OrthoDB" id="9824115at2"/>
<evidence type="ECO:0000313" key="3">
    <source>
        <dbReference type="Proteomes" id="UP000238157"/>
    </source>
</evidence>
<dbReference type="Proteomes" id="UP000238157">
    <property type="component" value="Unassembled WGS sequence"/>
</dbReference>
<name>A0A2T0WQX4_9BACT</name>
<gene>
    <name evidence="2" type="ORF">CLW00_103224</name>
</gene>
<organism evidence="2 3">
    <name type="scientific">Mongoliibacter ruber</name>
    <dbReference type="NCBI Taxonomy" id="1750599"/>
    <lineage>
        <taxon>Bacteria</taxon>
        <taxon>Pseudomonadati</taxon>
        <taxon>Bacteroidota</taxon>
        <taxon>Cytophagia</taxon>
        <taxon>Cytophagales</taxon>
        <taxon>Cyclobacteriaceae</taxon>
        <taxon>Mongoliibacter</taxon>
    </lineage>
</organism>
<keyword evidence="1" id="KW-0732">Signal</keyword>
<accession>A0A2T0WQX4</accession>
<dbReference type="PROSITE" id="PS51257">
    <property type="entry name" value="PROKAR_LIPOPROTEIN"/>
    <property type="match status" value="1"/>
</dbReference>
<evidence type="ECO:0000313" key="2">
    <source>
        <dbReference type="EMBL" id="PRY89102.1"/>
    </source>
</evidence>